<gene>
    <name evidence="2" type="ORF">Tco_0802643</name>
</gene>
<organism evidence="2 3">
    <name type="scientific">Tanacetum coccineum</name>
    <dbReference type="NCBI Taxonomy" id="301880"/>
    <lineage>
        <taxon>Eukaryota</taxon>
        <taxon>Viridiplantae</taxon>
        <taxon>Streptophyta</taxon>
        <taxon>Embryophyta</taxon>
        <taxon>Tracheophyta</taxon>
        <taxon>Spermatophyta</taxon>
        <taxon>Magnoliopsida</taxon>
        <taxon>eudicotyledons</taxon>
        <taxon>Gunneridae</taxon>
        <taxon>Pentapetalae</taxon>
        <taxon>asterids</taxon>
        <taxon>campanulids</taxon>
        <taxon>Asterales</taxon>
        <taxon>Asteraceae</taxon>
        <taxon>Asteroideae</taxon>
        <taxon>Anthemideae</taxon>
        <taxon>Anthemidinae</taxon>
        <taxon>Tanacetum</taxon>
    </lineage>
</organism>
<evidence type="ECO:0000313" key="3">
    <source>
        <dbReference type="Proteomes" id="UP001151760"/>
    </source>
</evidence>
<sequence length="273" mass="29096">MAAFVIPILSNSYKDSVGSHVPRVILFDAIPAIIPVIPVVPAEVPIVPVDPLVAPEVGAVYVTSPAGVLDLVDYSSSFDSDPSEESLPLAPKLPLVLPFLCSNDSEAANESEPAVHRPERHESLIAHDAMVSRWRDRVASRPSSPSGSSSHNTLAPSSEFPLSLVVAPPGIHRRPVILILSGEAIPFGQPYRTHLNGPRKLLTARKRVGPFPARRLAWRCISPRSLDHHSSPDFTSESSSFGSSSDSSLDTSSSSPSDSFSNTSSVHSLGCDT</sequence>
<feature type="region of interest" description="Disordered" evidence="1">
    <location>
        <begin position="136"/>
        <end position="156"/>
    </location>
</feature>
<proteinExistence type="predicted"/>
<feature type="compositionally biased region" description="Low complexity" evidence="1">
    <location>
        <begin position="232"/>
        <end position="265"/>
    </location>
</feature>
<dbReference type="EMBL" id="BQNB010011828">
    <property type="protein sequence ID" value="GJS95675.1"/>
    <property type="molecule type" value="Genomic_DNA"/>
</dbReference>
<comment type="caution">
    <text evidence="2">The sequence shown here is derived from an EMBL/GenBank/DDBJ whole genome shotgun (WGS) entry which is preliminary data.</text>
</comment>
<evidence type="ECO:0000256" key="1">
    <source>
        <dbReference type="SAM" id="MobiDB-lite"/>
    </source>
</evidence>
<protein>
    <submittedName>
        <fullName evidence="2">Uncharacterized protein</fullName>
    </submittedName>
</protein>
<feature type="region of interest" description="Disordered" evidence="1">
    <location>
        <begin position="228"/>
        <end position="273"/>
    </location>
</feature>
<feature type="compositionally biased region" description="Low complexity" evidence="1">
    <location>
        <begin position="140"/>
        <end position="150"/>
    </location>
</feature>
<accession>A0ABQ5A083</accession>
<reference evidence="2" key="1">
    <citation type="journal article" date="2022" name="Int. J. Mol. Sci.">
        <title>Draft Genome of Tanacetum Coccineum: Genomic Comparison of Closely Related Tanacetum-Family Plants.</title>
        <authorList>
            <person name="Yamashiro T."/>
            <person name="Shiraishi A."/>
            <person name="Nakayama K."/>
            <person name="Satake H."/>
        </authorList>
    </citation>
    <scope>NUCLEOTIDE SEQUENCE</scope>
</reference>
<reference evidence="2" key="2">
    <citation type="submission" date="2022-01" db="EMBL/GenBank/DDBJ databases">
        <authorList>
            <person name="Yamashiro T."/>
            <person name="Shiraishi A."/>
            <person name="Satake H."/>
            <person name="Nakayama K."/>
        </authorList>
    </citation>
    <scope>NUCLEOTIDE SEQUENCE</scope>
</reference>
<dbReference type="Proteomes" id="UP001151760">
    <property type="component" value="Unassembled WGS sequence"/>
</dbReference>
<evidence type="ECO:0000313" key="2">
    <source>
        <dbReference type="EMBL" id="GJS95675.1"/>
    </source>
</evidence>
<keyword evidence="3" id="KW-1185">Reference proteome</keyword>
<name>A0ABQ5A083_9ASTR</name>